<evidence type="ECO:0000259" key="2">
    <source>
        <dbReference type="Pfam" id="PF01738"/>
    </source>
</evidence>
<dbReference type="InterPro" id="IPR050300">
    <property type="entry name" value="GDXG_lipolytic_enzyme"/>
</dbReference>
<dbReference type="InterPro" id="IPR002925">
    <property type="entry name" value="Dienelactn_hydro"/>
</dbReference>
<gene>
    <name evidence="3" type="ORF">ACFSJE_04655</name>
</gene>
<dbReference type="InterPro" id="IPR029058">
    <property type="entry name" value="AB_hydrolase_fold"/>
</dbReference>
<evidence type="ECO:0000256" key="1">
    <source>
        <dbReference type="ARBA" id="ARBA00022801"/>
    </source>
</evidence>
<dbReference type="Pfam" id="PF01738">
    <property type="entry name" value="DLH"/>
    <property type="match status" value="1"/>
</dbReference>
<dbReference type="Gene3D" id="3.40.50.1820">
    <property type="entry name" value="alpha/beta hydrolase"/>
    <property type="match status" value="1"/>
</dbReference>
<keyword evidence="1 3" id="KW-0378">Hydrolase</keyword>
<reference evidence="4" key="1">
    <citation type="journal article" date="2019" name="Int. J. Syst. Evol. Microbiol.">
        <title>The Global Catalogue of Microorganisms (GCM) 10K type strain sequencing project: providing services to taxonomists for standard genome sequencing and annotation.</title>
        <authorList>
            <consortium name="The Broad Institute Genomics Platform"/>
            <consortium name="The Broad Institute Genome Sequencing Center for Infectious Disease"/>
            <person name="Wu L."/>
            <person name="Ma J."/>
        </authorList>
    </citation>
    <scope>NUCLEOTIDE SEQUENCE [LARGE SCALE GENOMIC DNA]</scope>
    <source>
        <strain evidence="4">JCM 3389</strain>
    </source>
</reference>
<sequence length="298" mass="32883">MKNRIIEFTIPFALFMVQCINAQEVIQLESITAPEGWQWTRPEEIVDTPDPNNVVVANVSTPSITVYRPSAEKANGTALIIAPGGGFHMLSMTNGGTKVADWCVENGIAAFVLKYRLVPTHGNPQAEFMKKVQEGADKMDQEIKPIIELAKADGFAAITYVRQHAQEFGVKPDQIGIIGFSAGGALSGAAAFKFTNPTNRPDFVANIYPALQVVDTSHMPEQPMPMFIAVTSDDVFGFQTLSTQLYNQWNKAGEPVEMHIYEKGGHGFGMRKQDLPSDKWIDAFGEWLDSHGWITYKS</sequence>
<feature type="domain" description="Dienelactone hydrolase" evidence="2">
    <location>
        <begin position="130"/>
        <end position="275"/>
    </location>
</feature>
<proteinExistence type="predicted"/>
<protein>
    <submittedName>
        <fullName evidence="3">Alpha/beta hydrolase</fullName>
    </submittedName>
</protein>
<dbReference type="SUPFAM" id="SSF53474">
    <property type="entry name" value="alpha/beta-Hydrolases"/>
    <property type="match status" value="1"/>
</dbReference>
<evidence type="ECO:0000313" key="3">
    <source>
        <dbReference type="EMBL" id="MFD2099054.1"/>
    </source>
</evidence>
<evidence type="ECO:0000313" key="4">
    <source>
        <dbReference type="Proteomes" id="UP001597342"/>
    </source>
</evidence>
<dbReference type="EMBL" id="JBHUHU010000001">
    <property type="protein sequence ID" value="MFD2099054.1"/>
    <property type="molecule type" value="Genomic_DNA"/>
</dbReference>
<dbReference type="RefSeq" id="WP_379829817.1">
    <property type="nucleotide sequence ID" value="NZ_JBHUHU010000001.1"/>
</dbReference>
<keyword evidence="4" id="KW-1185">Reference proteome</keyword>
<dbReference type="GO" id="GO:0016787">
    <property type="term" value="F:hydrolase activity"/>
    <property type="evidence" value="ECO:0007669"/>
    <property type="project" value="UniProtKB-KW"/>
</dbReference>
<dbReference type="PANTHER" id="PTHR48081">
    <property type="entry name" value="AB HYDROLASE SUPERFAMILY PROTEIN C4A8.06C"/>
    <property type="match status" value="1"/>
</dbReference>
<comment type="caution">
    <text evidence="3">The sequence shown here is derived from an EMBL/GenBank/DDBJ whole genome shotgun (WGS) entry which is preliminary data.</text>
</comment>
<organism evidence="3 4">
    <name type="scientific">Flagellimonas iocasae</name>
    <dbReference type="NCBI Taxonomy" id="2055905"/>
    <lineage>
        <taxon>Bacteria</taxon>
        <taxon>Pseudomonadati</taxon>
        <taxon>Bacteroidota</taxon>
        <taxon>Flavobacteriia</taxon>
        <taxon>Flavobacteriales</taxon>
        <taxon>Flavobacteriaceae</taxon>
        <taxon>Flagellimonas</taxon>
    </lineage>
</organism>
<name>A0ABW4XV34_9FLAO</name>
<dbReference type="PANTHER" id="PTHR48081:SF6">
    <property type="entry name" value="PEPTIDASE S9 PROLYL OLIGOPEPTIDASE CATALYTIC DOMAIN-CONTAINING PROTEIN"/>
    <property type="match status" value="1"/>
</dbReference>
<accession>A0ABW4XV34</accession>
<dbReference type="Proteomes" id="UP001597342">
    <property type="component" value="Unassembled WGS sequence"/>
</dbReference>